<dbReference type="Proteomes" id="UP000282211">
    <property type="component" value="Unassembled WGS sequence"/>
</dbReference>
<reference evidence="1 2" key="1">
    <citation type="submission" date="2018-10" db="EMBL/GenBank/DDBJ databases">
        <title>Genomic Encyclopedia of Type Strains, Phase IV (KMG-IV): sequencing the most valuable type-strain genomes for metagenomic binning, comparative biology and taxonomic classification.</title>
        <authorList>
            <person name="Goeker M."/>
        </authorList>
    </citation>
    <scope>NUCLEOTIDE SEQUENCE [LARGE SCALE GENOMIC DNA]</scope>
    <source>
        <strain evidence="1 2">DSM 22008</strain>
    </source>
</reference>
<dbReference type="InterPro" id="IPR038763">
    <property type="entry name" value="DHH_sf"/>
</dbReference>
<dbReference type="OrthoDB" id="5429547at2"/>
<protein>
    <recommendedName>
        <fullName evidence="3">Acetyltransferase</fullName>
    </recommendedName>
</protein>
<keyword evidence="2" id="KW-1185">Reference proteome</keyword>
<evidence type="ECO:0008006" key="3">
    <source>
        <dbReference type="Google" id="ProtNLM"/>
    </source>
</evidence>
<dbReference type="SUPFAM" id="SSF64182">
    <property type="entry name" value="DHH phosphoesterases"/>
    <property type="match status" value="1"/>
</dbReference>
<gene>
    <name evidence="1" type="ORF">DES40_0797</name>
</gene>
<dbReference type="EMBL" id="RBII01000001">
    <property type="protein sequence ID" value="RKQ71476.1"/>
    <property type="molecule type" value="Genomic_DNA"/>
</dbReference>
<evidence type="ECO:0000313" key="2">
    <source>
        <dbReference type="Proteomes" id="UP000282211"/>
    </source>
</evidence>
<proteinExistence type="predicted"/>
<accession>A0A420WKM3</accession>
<organism evidence="1 2">
    <name type="scientific">Litorimonas taeanensis</name>
    <dbReference type="NCBI Taxonomy" id="568099"/>
    <lineage>
        <taxon>Bacteria</taxon>
        <taxon>Pseudomonadati</taxon>
        <taxon>Pseudomonadota</taxon>
        <taxon>Alphaproteobacteria</taxon>
        <taxon>Maricaulales</taxon>
        <taxon>Robiginitomaculaceae</taxon>
    </lineage>
</organism>
<name>A0A420WKM3_9PROT</name>
<evidence type="ECO:0000313" key="1">
    <source>
        <dbReference type="EMBL" id="RKQ71476.1"/>
    </source>
</evidence>
<dbReference type="AlphaFoldDB" id="A0A420WKM3"/>
<comment type="caution">
    <text evidence="1">The sequence shown here is derived from an EMBL/GenBank/DDBJ whole genome shotgun (WGS) entry which is preliminary data.</text>
</comment>
<dbReference type="RefSeq" id="WP_121099247.1">
    <property type="nucleotide sequence ID" value="NZ_RBII01000001.1"/>
</dbReference>
<dbReference type="InParanoid" id="A0A420WKM3"/>
<sequence>MADFDVFNGDADGIISLVQLRLADPRDSKLITGRKRDIALLDRVEAKSGDRVTVLDISLSKNRIPLQRILEAGAGVYYFDHHHADPIPKHPNLETFIDTSPEICTALLVDDYLGEAYRAWAVTAAFGDNFPALAKKKGRRLRIPLEGLERLGVLINYNGYGADLDDLHFHPADLYNELVQYETPMAFLEANTTVYQALEEGYQADRKVMSDGEAIIETDTHYALVLPNVAASRRMSGVHGNSLAQNHPDRAHAILTLKEGGYLVSIRSPLTRRKGADELAMQFDTGGGRSAAAGINHLAEADLNNFLKRFQQSFL</sequence>